<evidence type="ECO:0000313" key="3">
    <source>
        <dbReference type="EMBL" id="HIT98521.1"/>
    </source>
</evidence>
<keyword evidence="3" id="KW-0808">Transferase</keyword>
<dbReference type="InterPro" id="IPR015424">
    <property type="entry name" value="PyrdxlP-dep_Trfase"/>
</dbReference>
<reference evidence="3" key="2">
    <citation type="journal article" date="2021" name="PeerJ">
        <title>Extensive microbial diversity within the chicken gut microbiome revealed by metagenomics and culture.</title>
        <authorList>
            <person name="Gilroy R."/>
            <person name="Ravi A."/>
            <person name="Getino M."/>
            <person name="Pursley I."/>
            <person name="Horton D.L."/>
            <person name="Alikhan N.F."/>
            <person name="Baker D."/>
            <person name="Gharbi K."/>
            <person name="Hall N."/>
            <person name="Watson M."/>
            <person name="Adriaenssens E.M."/>
            <person name="Foster-Nyarko E."/>
            <person name="Jarju S."/>
            <person name="Secka A."/>
            <person name="Antonio M."/>
            <person name="Oren A."/>
            <person name="Chaudhuri R.R."/>
            <person name="La Ragione R."/>
            <person name="Hildebrand F."/>
            <person name="Pallen M.J."/>
        </authorList>
    </citation>
    <scope>NUCLEOTIDE SEQUENCE</scope>
    <source>
        <strain evidence="3">1383</strain>
    </source>
</reference>
<dbReference type="EMBL" id="DVLY01000171">
    <property type="protein sequence ID" value="HIT98521.1"/>
    <property type="molecule type" value="Genomic_DNA"/>
</dbReference>
<dbReference type="GO" id="GO:0000271">
    <property type="term" value="P:polysaccharide biosynthetic process"/>
    <property type="evidence" value="ECO:0007669"/>
    <property type="project" value="TreeGrafter"/>
</dbReference>
<dbReference type="InterPro" id="IPR015421">
    <property type="entry name" value="PyrdxlP-dep_Trfase_major"/>
</dbReference>
<dbReference type="GO" id="GO:0008483">
    <property type="term" value="F:transaminase activity"/>
    <property type="evidence" value="ECO:0007669"/>
    <property type="project" value="UniProtKB-KW"/>
</dbReference>
<gene>
    <name evidence="3" type="ORF">IAC44_06775</name>
</gene>
<reference evidence="3" key="1">
    <citation type="submission" date="2020-10" db="EMBL/GenBank/DDBJ databases">
        <authorList>
            <person name="Gilroy R."/>
        </authorList>
    </citation>
    <scope>NUCLEOTIDE SEQUENCE</scope>
    <source>
        <strain evidence="3">1383</strain>
    </source>
</reference>
<proteinExistence type="inferred from homology"/>
<evidence type="ECO:0000313" key="4">
    <source>
        <dbReference type="Proteomes" id="UP000824161"/>
    </source>
</evidence>
<dbReference type="InterPro" id="IPR015422">
    <property type="entry name" value="PyrdxlP-dep_Trfase_small"/>
</dbReference>
<dbReference type="InterPro" id="IPR000653">
    <property type="entry name" value="DegT/StrS_aminotransferase"/>
</dbReference>
<sequence length="398" mass="43817">MPGYEAFDQSEKKEVMDVMETGILMRYGFENQRGGVNKTLEMEKALCEKLGTRHAQLTPSGTTAVSTALAVCGIGAGDEVIMPTFTFVASFESILALGAIPILVDIDDTLTLDPAAVERAITPRTKAVMPVHMCGAQAHLDELMAICRKHNLILIEDACQATGATYHGKALGTFGRMGCFSFDFAKVITMGEGGAVVTDDDLLAKKADGYVDHGHDHVGSDRGAESHPFMGMNYRVNELASAIGLAQLRKLDSIVARQKQTKKYIKDALAAEFPRLSFRRVLDPEGDIATFLSFSLETLEQAEAATRALVENGVGGVFHYYNNNWHYIRRWNHLKERATLYRLPQEVLDGMPDYATKTFPQSDAIISRNISTAINLSWSDDQVKARTEAMIRALRTVF</sequence>
<dbReference type="CDD" id="cd00616">
    <property type="entry name" value="AHBA_syn"/>
    <property type="match status" value="1"/>
</dbReference>
<dbReference type="Gene3D" id="3.90.1150.10">
    <property type="entry name" value="Aspartate Aminotransferase, domain 1"/>
    <property type="match status" value="1"/>
</dbReference>
<comment type="similarity">
    <text evidence="1 2">Belongs to the DegT/DnrJ/EryC1 family.</text>
</comment>
<name>A0A9D1HAQ6_9FLAO</name>
<evidence type="ECO:0000256" key="1">
    <source>
        <dbReference type="ARBA" id="ARBA00037999"/>
    </source>
</evidence>
<dbReference type="PANTHER" id="PTHR30244:SF34">
    <property type="entry name" value="DTDP-4-AMINO-4,6-DIDEOXYGALACTOSE TRANSAMINASE"/>
    <property type="match status" value="1"/>
</dbReference>
<comment type="caution">
    <text evidence="3">The sequence shown here is derived from an EMBL/GenBank/DDBJ whole genome shotgun (WGS) entry which is preliminary data.</text>
</comment>
<evidence type="ECO:0000256" key="2">
    <source>
        <dbReference type="RuleBase" id="RU004508"/>
    </source>
</evidence>
<dbReference type="SUPFAM" id="SSF53383">
    <property type="entry name" value="PLP-dependent transferases"/>
    <property type="match status" value="1"/>
</dbReference>
<keyword evidence="2" id="KW-0663">Pyridoxal phosphate</keyword>
<dbReference type="PANTHER" id="PTHR30244">
    <property type="entry name" value="TRANSAMINASE"/>
    <property type="match status" value="1"/>
</dbReference>
<dbReference type="Gene3D" id="3.40.640.10">
    <property type="entry name" value="Type I PLP-dependent aspartate aminotransferase-like (Major domain)"/>
    <property type="match status" value="1"/>
</dbReference>
<accession>A0A9D1HAQ6</accession>
<protein>
    <submittedName>
        <fullName evidence="3">DegT/DnrJ/EryC1/StrS family aminotransferase</fullName>
    </submittedName>
</protein>
<dbReference type="Proteomes" id="UP000824161">
    <property type="component" value="Unassembled WGS sequence"/>
</dbReference>
<dbReference type="GO" id="GO:0030170">
    <property type="term" value="F:pyridoxal phosphate binding"/>
    <property type="evidence" value="ECO:0007669"/>
    <property type="project" value="TreeGrafter"/>
</dbReference>
<organism evidence="3 4">
    <name type="scientific">Candidatus Merdimorpha stercoravium</name>
    <dbReference type="NCBI Taxonomy" id="2840863"/>
    <lineage>
        <taxon>Bacteria</taxon>
        <taxon>Pseudomonadati</taxon>
        <taxon>Bacteroidota</taxon>
        <taxon>Flavobacteriia</taxon>
        <taxon>Flavobacteriales</taxon>
        <taxon>Candidatus Merdimorpha</taxon>
    </lineage>
</organism>
<dbReference type="Pfam" id="PF01041">
    <property type="entry name" value="DegT_DnrJ_EryC1"/>
    <property type="match status" value="1"/>
</dbReference>
<keyword evidence="3" id="KW-0032">Aminotransferase</keyword>
<dbReference type="AlphaFoldDB" id="A0A9D1HAQ6"/>